<feature type="compositionally biased region" description="Basic and acidic residues" evidence="1">
    <location>
        <begin position="337"/>
        <end position="355"/>
    </location>
</feature>
<evidence type="ECO:0008006" key="4">
    <source>
        <dbReference type="Google" id="ProtNLM"/>
    </source>
</evidence>
<organism evidence="2 3">
    <name type="scientific">Calidris pygmaea</name>
    <name type="common">Spoon-billed sandpiper</name>
    <dbReference type="NCBI Taxonomy" id="425635"/>
    <lineage>
        <taxon>Eukaryota</taxon>
        <taxon>Metazoa</taxon>
        <taxon>Chordata</taxon>
        <taxon>Craniata</taxon>
        <taxon>Vertebrata</taxon>
        <taxon>Euteleostomi</taxon>
        <taxon>Archelosauria</taxon>
        <taxon>Archosauria</taxon>
        <taxon>Dinosauria</taxon>
        <taxon>Saurischia</taxon>
        <taxon>Theropoda</taxon>
        <taxon>Coelurosauria</taxon>
        <taxon>Aves</taxon>
        <taxon>Neognathae</taxon>
        <taxon>Neoaves</taxon>
        <taxon>Charadriiformes</taxon>
        <taxon>Scolopacidae</taxon>
        <taxon>Calidris</taxon>
    </lineage>
</organism>
<dbReference type="Ensembl" id="ENSCPGT00000004819.1">
    <property type="protein sequence ID" value="ENSCPGP00000004381.1"/>
    <property type="gene ID" value="ENSCPGG00000003214.1"/>
</dbReference>
<feature type="compositionally biased region" description="Basic and acidic residues" evidence="1">
    <location>
        <begin position="258"/>
        <end position="270"/>
    </location>
</feature>
<reference evidence="2" key="2">
    <citation type="submission" date="2025-09" db="UniProtKB">
        <authorList>
            <consortium name="Ensembl"/>
        </authorList>
    </citation>
    <scope>IDENTIFICATION</scope>
</reference>
<evidence type="ECO:0000256" key="1">
    <source>
        <dbReference type="SAM" id="MobiDB-lite"/>
    </source>
</evidence>
<dbReference type="InterPro" id="IPR026714">
    <property type="entry name" value="SMAP"/>
</dbReference>
<dbReference type="PANTHER" id="PTHR22175">
    <property type="entry name" value="SMALL ACIDIC PROTEIN-RELATED"/>
    <property type="match status" value="1"/>
</dbReference>
<keyword evidence="3" id="KW-1185">Reference proteome</keyword>
<evidence type="ECO:0000313" key="3">
    <source>
        <dbReference type="Proteomes" id="UP000694419"/>
    </source>
</evidence>
<feature type="compositionally biased region" description="Basic and acidic residues" evidence="1">
    <location>
        <begin position="86"/>
        <end position="101"/>
    </location>
</feature>
<dbReference type="AlphaFoldDB" id="A0A8C3PIH5"/>
<feature type="compositionally biased region" description="Low complexity" evidence="1">
    <location>
        <begin position="140"/>
        <end position="150"/>
    </location>
</feature>
<feature type="compositionally biased region" description="Acidic residues" evidence="1">
    <location>
        <begin position="315"/>
        <end position="333"/>
    </location>
</feature>
<feature type="compositionally biased region" description="Low complexity" evidence="1">
    <location>
        <begin position="110"/>
        <end position="121"/>
    </location>
</feature>
<proteinExistence type="predicted"/>
<feature type="region of interest" description="Disordered" evidence="1">
    <location>
        <begin position="1"/>
        <end position="367"/>
    </location>
</feature>
<dbReference type="PANTHER" id="PTHR22175:SF0">
    <property type="entry name" value="SMALL ACIDIC PROTEIN"/>
    <property type="match status" value="1"/>
</dbReference>
<feature type="compositionally biased region" description="Polar residues" evidence="1">
    <location>
        <begin position="274"/>
        <end position="286"/>
    </location>
</feature>
<sequence>GAREEEEGRGALLPPPGHPSLNLRRTQAGTAAGLHPRRQPELSFPRRGLPQAPRQPPPGRAHTTAEAQPPGRQPPLYIPSFPQRHFTPDRQLRPAGRHTEGEVPVTGCDASTASPAPASPTLNTQRPAARPPPSGGGARGLARASANLRAETAPAPRRLVGLVVPTCPASAATGRTRTTSSGAPRGRPGAVTRRGPRERLRQEGGRGARSPSRSHELGQGVPGPPRPQASGFPRWLQQLGGGGPRQRGAEAEVPAVDGRWEGEEDKKMNEELESQYQQSMDSTMSGRNRRHCGLGFSEFQESEEQEEAAGHSSEESSEDSDSGSESEQEESAEELQATEKHDEAEVPETKKEAKSNYKMMFVKASGS</sequence>
<protein>
    <recommendedName>
        <fullName evidence="4">Small acidic protein</fullName>
    </recommendedName>
</protein>
<name>A0A8C3PIH5_9CHAR</name>
<reference evidence="2" key="1">
    <citation type="submission" date="2025-08" db="UniProtKB">
        <authorList>
            <consortium name="Ensembl"/>
        </authorList>
    </citation>
    <scope>IDENTIFICATION</scope>
</reference>
<feature type="compositionally biased region" description="Basic and acidic residues" evidence="1">
    <location>
        <begin position="195"/>
        <end position="206"/>
    </location>
</feature>
<feature type="compositionally biased region" description="Low complexity" evidence="1">
    <location>
        <begin position="168"/>
        <end position="187"/>
    </location>
</feature>
<dbReference type="Proteomes" id="UP000694419">
    <property type="component" value="Unplaced"/>
</dbReference>
<evidence type="ECO:0000313" key="2">
    <source>
        <dbReference type="Ensembl" id="ENSCPGP00000004381.1"/>
    </source>
</evidence>
<accession>A0A8C3PIH5</accession>